<proteinExistence type="predicted"/>
<accession>A0A3G9J9A7</accession>
<protein>
    <submittedName>
        <fullName evidence="1">Uncharacterized protein</fullName>
    </submittedName>
</protein>
<sequence length="304" mass="35977">MRVREYKNVIRNQRNENKQNKQYHYSSLDAIMSIFKHKELWLTKSEYLNDISEIKYARRIAKKVRDQAKINYQDDDLLMKLLEDCNDEIFDKGIDSYILSMSMNADSLPLWSNCSNQDGYCIGFDRSFISVLDRLTDSAFQNIHGFVIYDPIEQEKILSEEISIAFDIWKEHGDGKPGNELNYLWNHIIRTFYIYSLFFKDPSFRSEEEYRVVVLMNKKRQYGGHFINSNEVSSDHIHFRSKNGAIVPYIKLPITHDDEKIPLKSISIGPRNNLNISAEGLRYYLNYNKYENCEINKSIIPLRY</sequence>
<dbReference type="AlphaFoldDB" id="A0A3G9J9A7"/>
<keyword evidence="2" id="KW-1185">Reference proteome</keyword>
<reference evidence="1 2" key="1">
    <citation type="submission" date="2018-11" db="EMBL/GenBank/DDBJ databases">
        <title>Complete genome sequence of Paenibacillus baekrokdamisoli strain KCTC 33723.</title>
        <authorList>
            <person name="Kang S.W."/>
            <person name="Lee K.C."/>
            <person name="Kim K.K."/>
            <person name="Kim J.S."/>
            <person name="Kim D.S."/>
            <person name="Ko S.H."/>
            <person name="Yang S.H."/>
            <person name="Lee J.S."/>
        </authorList>
    </citation>
    <scope>NUCLEOTIDE SEQUENCE [LARGE SCALE GENOMIC DNA]</scope>
    <source>
        <strain evidence="1 2">KCTC 33723</strain>
    </source>
</reference>
<dbReference type="KEGG" id="pbk:Back11_17930"/>
<evidence type="ECO:0000313" key="2">
    <source>
        <dbReference type="Proteomes" id="UP000275368"/>
    </source>
</evidence>
<dbReference type="Pfam" id="PF11185">
    <property type="entry name" value="DUF2971"/>
    <property type="match status" value="1"/>
</dbReference>
<organism evidence="1 2">
    <name type="scientific">Paenibacillus baekrokdamisoli</name>
    <dbReference type="NCBI Taxonomy" id="1712516"/>
    <lineage>
        <taxon>Bacteria</taxon>
        <taxon>Bacillati</taxon>
        <taxon>Bacillota</taxon>
        <taxon>Bacilli</taxon>
        <taxon>Bacillales</taxon>
        <taxon>Paenibacillaceae</taxon>
        <taxon>Paenibacillus</taxon>
    </lineage>
</organism>
<gene>
    <name evidence="1" type="ORF">Back11_17930</name>
</gene>
<evidence type="ECO:0000313" key="1">
    <source>
        <dbReference type="EMBL" id="BBH20448.1"/>
    </source>
</evidence>
<dbReference type="OrthoDB" id="3034312at2"/>
<dbReference type="Proteomes" id="UP000275368">
    <property type="component" value="Chromosome"/>
</dbReference>
<name>A0A3G9J9A7_9BACL</name>
<dbReference type="InterPro" id="IPR021352">
    <property type="entry name" value="DUF2971"/>
</dbReference>
<dbReference type="EMBL" id="AP019308">
    <property type="protein sequence ID" value="BBH20448.1"/>
    <property type="molecule type" value="Genomic_DNA"/>
</dbReference>
<dbReference type="RefSeq" id="WP_125655499.1">
    <property type="nucleotide sequence ID" value="NZ_AP019308.1"/>
</dbReference>